<dbReference type="GO" id="GO:0003884">
    <property type="term" value="F:D-amino-acid oxidase activity"/>
    <property type="evidence" value="ECO:0007669"/>
    <property type="project" value="UniProtKB-EC"/>
</dbReference>
<proteinExistence type="inferred from homology"/>
<comment type="cofactor">
    <cofactor evidence="1">
        <name>FAD</name>
        <dbReference type="ChEBI" id="CHEBI:57692"/>
    </cofactor>
</comment>
<dbReference type="InterPro" id="IPR006076">
    <property type="entry name" value="FAD-dep_OxRdtase"/>
</dbReference>
<feature type="domain" description="FAD dependent oxidoreductase" evidence="9">
    <location>
        <begin position="46"/>
        <end position="107"/>
    </location>
</feature>
<dbReference type="Pfam" id="PF01266">
    <property type="entry name" value="DAO"/>
    <property type="match status" value="2"/>
</dbReference>
<evidence type="ECO:0000256" key="7">
    <source>
        <dbReference type="ARBA" id="ARBA00039751"/>
    </source>
</evidence>
<dbReference type="SUPFAM" id="SSF54373">
    <property type="entry name" value="FAD-linked reductases, C-terminal domain"/>
    <property type="match status" value="1"/>
</dbReference>
<feature type="domain" description="FAD dependent oxidoreductase" evidence="9">
    <location>
        <begin position="116"/>
        <end position="369"/>
    </location>
</feature>
<comment type="similarity">
    <text evidence="2">Belongs to the DAMOX/DASOX family.</text>
</comment>
<evidence type="ECO:0000256" key="2">
    <source>
        <dbReference type="ARBA" id="ARBA00006730"/>
    </source>
</evidence>
<dbReference type="Gene3D" id="3.40.50.720">
    <property type="entry name" value="NAD(P)-binding Rossmann-like Domain"/>
    <property type="match status" value="2"/>
</dbReference>
<evidence type="ECO:0000256" key="4">
    <source>
        <dbReference type="ARBA" id="ARBA00022827"/>
    </source>
</evidence>
<dbReference type="AlphaFoldDB" id="A0A840YZT6"/>
<dbReference type="RefSeq" id="WP_343043095.1">
    <property type="nucleotide sequence ID" value="NZ_BAABIF010000002.1"/>
</dbReference>
<dbReference type="GO" id="GO:0019478">
    <property type="term" value="P:D-amino acid catabolic process"/>
    <property type="evidence" value="ECO:0007669"/>
    <property type="project" value="TreeGrafter"/>
</dbReference>
<dbReference type="InterPro" id="IPR023209">
    <property type="entry name" value="DAO"/>
</dbReference>
<keyword evidence="11" id="KW-1185">Reference proteome</keyword>
<dbReference type="EMBL" id="JACIJI010000003">
    <property type="protein sequence ID" value="MBB5719002.1"/>
    <property type="molecule type" value="Genomic_DNA"/>
</dbReference>
<comment type="catalytic activity">
    <reaction evidence="8">
        <text>a D-alpha-amino acid + O2 + H2O = a 2-oxocarboxylate + H2O2 + NH4(+)</text>
        <dbReference type="Rhea" id="RHEA:21816"/>
        <dbReference type="ChEBI" id="CHEBI:15377"/>
        <dbReference type="ChEBI" id="CHEBI:15379"/>
        <dbReference type="ChEBI" id="CHEBI:16240"/>
        <dbReference type="ChEBI" id="CHEBI:28938"/>
        <dbReference type="ChEBI" id="CHEBI:35179"/>
        <dbReference type="ChEBI" id="CHEBI:59871"/>
        <dbReference type="EC" id="1.4.3.3"/>
    </reaction>
    <physiologicalReaction direction="left-to-right" evidence="8">
        <dbReference type="Rhea" id="RHEA:21817"/>
    </physiologicalReaction>
</comment>
<dbReference type="SUPFAM" id="SSF51971">
    <property type="entry name" value="Nucleotide-binding domain"/>
    <property type="match status" value="1"/>
</dbReference>
<evidence type="ECO:0000256" key="5">
    <source>
        <dbReference type="ARBA" id="ARBA00023002"/>
    </source>
</evidence>
<dbReference type="Proteomes" id="UP000554342">
    <property type="component" value="Unassembled WGS sequence"/>
</dbReference>
<keyword evidence="3" id="KW-0285">Flavoprotein</keyword>
<comment type="caution">
    <text evidence="10">The sequence shown here is derived from an EMBL/GenBank/DDBJ whole genome shotgun (WGS) entry which is preliminary data.</text>
</comment>
<keyword evidence="4" id="KW-0274">FAD</keyword>
<evidence type="ECO:0000256" key="6">
    <source>
        <dbReference type="ARBA" id="ARBA00039101"/>
    </source>
</evidence>
<evidence type="ECO:0000256" key="3">
    <source>
        <dbReference type="ARBA" id="ARBA00022630"/>
    </source>
</evidence>
<accession>A0A840YZT6</accession>
<evidence type="ECO:0000256" key="8">
    <source>
        <dbReference type="ARBA" id="ARBA00049547"/>
    </source>
</evidence>
<evidence type="ECO:0000259" key="9">
    <source>
        <dbReference type="Pfam" id="PF01266"/>
    </source>
</evidence>
<gene>
    <name evidence="10" type="ORF">FHR23_001940</name>
</gene>
<evidence type="ECO:0000256" key="1">
    <source>
        <dbReference type="ARBA" id="ARBA00001974"/>
    </source>
</evidence>
<dbReference type="GO" id="GO:0071949">
    <property type="term" value="F:FAD binding"/>
    <property type="evidence" value="ECO:0007669"/>
    <property type="project" value="InterPro"/>
</dbReference>
<dbReference type="PANTHER" id="PTHR11530">
    <property type="entry name" value="D-AMINO ACID OXIDASE"/>
    <property type="match status" value="1"/>
</dbReference>
<dbReference type="PANTHER" id="PTHR11530:SF11">
    <property type="entry name" value="D-ASPARTATE OXIDASE"/>
    <property type="match status" value="1"/>
</dbReference>
<evidence type="ECO:0000313" key="10">
    <source>
        <dbReference type="EMBL" id="MBB5719002.1"/>
    </source>
</evidence>
<name>A0A840YZT6_9SPHN</name>
<dbReference type="EC" id="1.4.3.3" evidence="6"/>
<keyword evidence="5" id="KW-0560">Oxidoreductase</keyword>
<protein>
    <recommendedName>
        <fullName evidence="7">D-amino-acid oxidase</fullName>
        <ecNumber evidence="6">1.4.3.3</ecNumber>
    </recommendedName>
</protein>
<evidence type="ECO:0000313" key="11">
    <source>
        <dbReference type="Proteomes" id="UP000554342"/>
    </source>
</evidence>
<reference evidence="10 11" key="1">
    <citation type="submission" date="2020-08" db="EMBL/GenBank/DDBJ databases">
        <title>Genomic Encyclopedia of Type Strains, Phase IV (KMG-IV): sequencing the most valuable type-strain genomes for metagenomic binning, comparative biology and taxonomic classification.</title>
        <authorList>
            <person name="Goeker M."/>
        </authorList>
    </citation>
    <scope>NUCLEOTIDE SEQUENCE [LARGE SCALE GENOMIC DNA]</scope>
    <source>
        <strain evidence="10 11">DSM 27203</strain>
    </source>
</reference>
<organism evidence="10 11">
    <name type="scientific">Stakelama sediminis</name>
    <dbReference type="NCBI Taxonomy" id="463200"/>
    <lineage>
        <taxon>Bacteria</taxon>
        <taxon>Pseudomonadati</taxon>
        <taxon>Pseudomonadota</taxon>
        <taxon>Alphaproteobacteria</taxon>
        <taxon>Sphingomonadales</taxon>
        <taxon>Sphingomonadaceae</taxon>
        <taxon>Stakelama</taxon>
    </lineage>
</organism>
<sequence>MIAEAAALPLLNRRAMLAGAGGSMLLGGCTATGMGQRPGLSPARCLPKPDVSRDRLIRQLVGLRPWRPSGFVVRAEAFGDKRLVHNYGHGGSGITLSWGTSRLAIDLGLPGYQGSVAVLGAGVIGLTTARLVQQAGFPVTLYAKALPPDTTSNIAGGQWFPSLLYKRSQLTPQFAAQLKQAAAYAYQRYQIMIGEEYGIRWMTNYSLSDQPSDPSRKDELLASMLPESRPVPRSEHDFGYAYVEQFDGMLIEPPRFLRAMLRDIRLAGGEVVVRDFATPADVSALSEGLVFNCTGLGARDLFGDSELQPMRGQLAVLLPQPEVRYALETSGGAYMFSRSDGLLLGGTADIGDDSLTPDPGTTSALIREHQRIAVRMRC</sequence>
<dbReference type="GO" id="GO:0005737">
    <property type="term" value="C:cytoplasm"/>
    <property type="evidence" value="ECO:0007669"/>
    <property type="project" value="TreeGrafter"/>
</dbReference>
<dbReference type="Gene3D" id="3.30.9.10">
    <property type="entry name" value="D-Amino Acid Oxidase, subunit A, domain 2"/>
    <property type="match status" value="1"/>
</dbReference>